<feature type="compositionally biased region" description="Low complexity" evidence="1">
    <location>
        <begin position="180"/>
        <end position="195"/>
    </location>
</feature>
<organism evidence="2 3">
    <name type="scientific">Tenebrio molitor</name>
    <name type="common">Yellow mealworm beetle</name>
    <dbReference type="NCBI Taxonomy" id="7067"/>
    <lineage>
        <taxon>Eukaryota</taxon>
        <taxon>Metazoa</taxon>
        <taxon>Ecdysozoa</taxon>
        <taxon>Arthropoda</taxon>
        <taxon>Hexapoda</taxon>
        <taxon>Insecta</taxon>
        <taxon>Pterygota</taxon>
        <taxon>Neoptera</taxon>
        <taxon>Endopterygota</taxon>
        <taxon>Coleoptera</taxon>
        <taxon>Polyphaga</taxon>
        <taxon>Cucujiformia</taxon>
        <taxon>Tenebrionidae</taxon>
        <taxon>Tenebrio</taxon>
    </lineage>
</organism>
<feature type="compositionally biased region" description="Polar residues" evidence="1">
    <location>
        <begin position="255"/>
        <end position="265"/>
    </location>
</feature>
<proteinExistence type="predicted"/>
<evidence type="ECO:0000313" key="3">
    <source>
        <dbReference type="Proteomes" id="UP000719412"/>
    </source>
</evidence>
<sequence length="349" mass="39213">MKKDSPLEQLIERSKENPKEAVLAAVLPTYVLDVNKGNPKRTLIDERLSARLLVNEKILELIMTVITALEHSNPEKVRHLISIADDPSSLKRIFRKQHIQDFVMTLKDHSLVNSCSSFILTQPSKLKPNHIEIRTASGALEDLVRFIRSNVLQFPNRSSFNILEVESRELVSIQHTPLLSKSSQASSRTSGSTTRPESRKDSSSNESTPRFRRNSINFVEKNIASIPKYKKSTEEESPQPRPKRVRRSSVDSARGSKTSSRTSTDIGKKNVGTKQEQAKNKQNEELVKVHLKQTTCPACMEKWKIPLPTPKVCKVAKITVESGGSSERVITNPVIKTNRSTPTPATHRI</sequence>
<accession>A0A8J6HTY2</accession>
<comment type="caution">
    <text evidence="2">The sequence shown here is derived from an EMBL/GenBank/DDBJ whole genome shotgun (WGS) entry which is preliminary data.</text>
</comment>
<reference evidence="2" key="1">
    <citation type="journal article" date="2020" name="J Insects Food Feed">
        <title>The yellow mealworm (Tenebrio molitor) genome: a resource for the emerging insects as food and feed industry.</title>
        <authorList>
            <person name="Eriksson T."/>
            <person name="Andere A."/>
            <person name="Kelstrup H."/>
            <person name="Emery V."/>
            <person name="Picard C."/>
        </authorList>
    </citation>
    <scope>NUCLEOTIDE SEQUENCE</scope>
    <source>
        <strain evidence="2">Stoneville</strain>
        <tissue evidence="2">Whole head</tissue>
    </source>
</reference>
<evidence type="ECO:0000313" key="2">
    <source>
        <dbReference type="EMBL" id="KAH0819558.1"/>
    </source>
</evidence>
<keyword evidence="3" id="KW-1185">Reference proteome</keyword>
<feature type="region of interest" description="Disordered" evidence="1">
    <location>
        <begin position="178"/>
        <end position="282"/>
    </location>
</feature>
<gene>
    <name evidence="2" type="ORF">GEV33_003233</name>
</gene>
<evidence type="ECO:0000256" key="1">
    <source>
        <dbReference type="SAM" id="MobiDB-lite"/>
    </source>
</evidence>
<reference evidence="2" key="2">
    <citation type="submission" date="2021-08" db="EMBL/GenBank/DDBJ databases">
        <authorList>
            <person name="Eriksson T."/>
        </authorList>
    </citation>
    <scope>NUCLEOTIDE SEQUENCE</scope>
    <source>
        <strain evidence="2">Stoneville</strain>
        <tissue evidence="2">Whole head</tissue>
    </source>
</reference>
<dbReference type="EMBL" id="JABDTM020014261">
    <property type="protein sequence ID" value="KAH0819558.1"/>
    <property type="molecule type" value="Genomic_DNA"/>
</dbReference>
<protein>
    <submittedName>
        <fullName evidence="2">Uncharacterized protein</fullName>
    </submittedName>
</protein>
<dbReference type="Proteomes" id="UP000719412">
    <property type="component" value="Unassembled WGS sequence"/>
</dbReference>
<dbReference type="AlphaFoldDB" id="A0A8J6HTY2"/>
<name>A0A8J6HTY2_TENMO</name>